<accession>A0A0A0K223</accession>
<proteinExistence type="predicted"/>
<reference evidence="2 3" key="1">
    <citation type="submission" date="2013-08" db="EMBL/GenBank/DDBJ databases">
        <title>The genome sequence of Knoellia aerolata.</title>
        <authorList>
            <person name="Zhu W."/>
            <person name="Wang G."/>
        </authorList>
    </citation>
    <scope>NUCLEOTIDE SEQUENCE [LARGE SCALE GENOMIC DNA]</scope>
    <source>
        <strain evidence="2 3">DSM 18566</strain>
    </source>
</reference>
<comment type="caution">
    <text evidence="2">The sequence shown here is derived from an EMBL/GenBank/DDBJ whole genome shotgun (WGS) entry which is preliminary data.</text>
</comment>
<dbReference type="STRING" id="1385519.N801_17095"/>
<dbReference type="AlphaFoldDB" id="A0A0A0K223"/>
<name>A0A0A0K223_9MICO</name>
<sequence length="100" mass="10180">MGVRPIGGIVVVGAGGFGREVVALIQALGARGARVSVMGVVDDLLSAVNRERLERLNVPFLGPVSALAGPRDGLSVVVGVGAGSVRETLVDRLIRIAPDV</sequence>
<dbReference type="EMBL" id="AVPL01000005">
    <property type="protein sequence ID" value="KGN42377.1"/>
    <property type="molecule type" value="Genomic_DNA"/>
</dbReference>
<dbReference type="InterPro" id="IPR041561">
    <property type="entry name" value="PglD_N"/>
</dbReference>
<dbReference type="Proteomes" id="UP000030013">
    <property type="component" value="Unassembled WGS sequence"/>
</dbReference>
<evidence type="ECO:0000313" key="2">
    <source>
        <dbReference type="EMBL" id="KGN42377.1"/>
    </source>
</evidence>
<evidence type="ECO:0000259" key="1">
    <source>
        <dbReference type="Pfam" id="PF17836"/>
    </source>
</evidence>
<dbReference type="Pfam" id="PF17836">
    <property type="entry name" value="PglD_N"/>
    <property type="match status" value="1"/>
</dbReference>
<organism evidence="2 3">
    <name type="scientific">Knoellia aerolata DSM 18566</name>
    <dbReference type="NCBI Taxonomy" id="1385519"/>
    <lineage>
        <taxon>Bacteria</taxon>
        <taxon>Bacillati</taxon>
        <taxon>Actinomycetota</taxon>
        <taxon>Actinomycetes</taxon>
        <taxon>Micrococcales</taxon>
        <taxon>Intrasporangiaceae</taxon>
        <taxon>Knoellia</taxon>
    </lineage>
</organism>
<gene>
    <name evidence="2" type="ORF">N801_17095</name>
</gene>
<evidence type="ECO:0000313" key="3">
    <source>
        <dbReference type="Proteomes" id="UP000030013"/>
    </source>
</evidence>
<keyword evidence="3" id="KW-1185">Reference proteome</keyword>
<protein>
    <recommendedName>
        <fullName evidence="1">PglD N-terminal domain-containing protein</fullName>
    </recommendedName>
</protein>
<feature type="domain" description="PglD N-terminal" evidence="1">
    <location>
        <begin position="9"/>
        <end position="93"/>
    </location>
</feature>
<dbReference type="Gene3D" id="3.40.50.20">
    <property type="match status" value="1"/>
</dbReference>